<sequence>MIITMEFLMAGATQRGAYKRRQVELLGEEWPPTKGWKKKIIGKEISDEAAEEFIRLGGSDIATEVDNTNINGYWFNSRAPVDIYLYILALSNECFYVGLTANIKKRMEEHFSGRGAEWTQLNTPLRLMHAVNTGTQNAREAEMMESEATVIMMLQHGINKVRGGYYTQTEIKSVEMQLRAHGAWERIRQAELGKNLLIMSLVGVMLWSISLMLP</sequence>
<protein>
    <submittedName>
        <fullName evidence="2">GIY-YIG nuclease family protein</fullName>
    </submittedName>
</protein>
<dbReference type="Gene3D" id="3.40.1440.10">
    <property type="entry name" value="GIY-YIG endonuclease"/>
    <property type="match status" value="1"/>
</dbReference>
<dbReference type="RefSeq" id="WP_162121537.1">
    <property type="nucleotide sequence ID" value="NZ_CP048108.1"/>
</dbReference>
<accession>A0A6P1UTC8</accession>
<dbReference type="InterPro" id="IPR035901">
    <property type="entry name" value="GIY-YIG_endonuc_sf"/>
</dbReference>
<dbReference type="SUPFAM" id="SSF82771">
    <property type="entry name" value="GIY-YIG endonuclease"/>
    <property type="match status" value="1"/>
</dbReference>
<evidence type="ECO:0000313" key="3">
    <source>
        <dbReference type="Proteomes" id="UP000464389"/>
    </source>
</evidence>
<proteinExistence type="predicted"/>
<reference evidence="2 3" key="1">
    <citation type="submission" date="2020-01" db="EMBL/GenBank/DDBJ databases">
        <title>Bactrocera dorsalis gut bacteria genome.</title>
        <authorList>
            <person name="Zhang H."/>
            <person name="Cai Z."/>
        </authorList>
    </citation>
    <scope>NUCLEOTIDE SEQUENCE [LARGE SCALE GENOMIC DNA]</scope>
    <source>
        <strain evidence="2 3">BD177</strain>
    </source>
</reference>
<dbReference type="EMBL" id="CP048108">
    <property type="protein sequence ID" value="QHS45554.1"/>
    <property type="molecule type" value="Genomic_DNA"/>
</dbReference>
<dbReference type="AlphaFoldDB" id="A0A6P1UTC8"/>
<dbReference type="PROSITE" id="PS50164">
    <property type="entry name" value="GIY_YIG"/>
    <property type="match status" value="1"/>
</dbReference>
<feature type="domain" description="GIY-YIG" evidence="1">
    <location>
        <begin position="81"/>
        <end position="160"/>
    </location>
</feature>
<dbReference type="Pfam" id="PF01541">
    <property type="entry name" value="GIY-YIG"/>
    <property type="match status" value="1"/>
</dbReference>
<organism evidence="2 3">
    <name type="scientific">Klebsiella michiganensis</name>
    <dbReference type="NCBI Taxonomy" id="1134687"/>
    <lineage>
        <taxon>Bacteria</taxon>
        <taxon>Pseudomonadati</taxon>
        <taxon>Pseudomonadota</taxon>
        <taxon>Gammaproteobacteria</taxon>
        <taxon>Enterobacterales</taxon>
        <taxon>Enterobacteriaceae</taxon>
        <taxon>Klebsiella/Raoultella group</taxon>
        <taxon>Klebsiella</taxon>
    </lineage>
</organism>
<evidence type="ECO:0000259" key="1">
    <source>
        <dbReference type="PROSITE" id="PS50164"/>
    </source>
</evidence>
<dbReference type="InterPro" id="IPR000305">
    <property type="entry name" value="GIY-YIG_endonuc"/>
</dbReference>
<gene>
    <name evidence="2" type="ORF">GW952_08060</name>
</gene>
<evidence type="ECO:0000313" key="2">
    <source>
        <dbReference type="EMBL" id="QHS45554.1"/>
    </source>
</evidence>
<dbReference type="Proteomes" id="UP000464389">
    <property type="component" value="Chromosome"/>
</dbReference>
<name>A0A6P1UTC8_9ENTR</name>